<accession>A0A6S7DE76</accession>
<gene>
    <name evidence="3" type="ORF">LMG26788_03182</name>
</gene>
<dbReference type="CDD" id="cd04458">
    <property type="entry name" value="CSP_CDS"/>
    <property type="match status" value="1"/>
</dbReference>
<dbReference type="PROSITE" id="PS51857">
    <property type="entry name" value="CSD_2"/>
    <property type="match status" value="1"/>
</dbReference>
<protein>
    <recommendedName>
        <fullName evidence="2">CSD domain-containing protein</fullName>
    </recommendedName>
</protein>
<keyword evidence="4" id="KW-1185">Reference proteome</keyword>
<dbReference type="Proteomes" id="UP000494203">
    <property type="component" value="Unassembled WGS sequence"/>
</dbReference>
<dbReference type="RefSeq" id="WP_175131770.1">
    <property type="nucleotide sequence ID" value="NZ_CADIJV010000003.1"/>
</dbReference>
<dbReference type="EMBL" id="CADIKZ010000008">
    <property type="protein sequence ID" value="CAB3879000.1"/>
    <property type="molecule type" value="Genomic_DNA"/>
</dbReference>
<dbReference type="AlphaFoldDB" id="A0A6S7DE76"/>
<proteinExistence type="predicted"/>
<dbReference type="Gene3D" id="2.40.50.140">
    <property type="entry name" value="Nucleic acid-binding proteins"/>
    <property type="match status" value="1"/>
</dbReference>
<sequence length="97" mass="10705">METGKIKWYSPTKGVGAIAPDVGGQDVFLHSSHTADIPPWALKRLERVAYERRDARTGPFAVKVRVLDPLSRPPRQRATHAPPEPDSCNHTSRAPSP</sequence>
<evidence type="ECO:0000313" key="3">
    <source>
        <dbReference type="EMBL" id="CAB3879000.1"/>
    </source>
</evidence>
<evidence type="ECO:0000313" key="4">
    <source>
        <dbReference type="Proteomes" id="UP000494203"/>
    </source>
</evidence>
<dbReference type="SUPFAM" id="SSF50249">
    <property type="entry name" value="Nucleic acid-binding proteins"/>
    <property type="match status" value="1"/>
</dbReference>
<reference evidence="3 4" key="1">
    <citation type="submission" date="2020-04" db="EMBL/GenBank/DDBJ databases">
        <authorList>
            <person name="De Canck E."/>
        </authorList>
    </citation>
    <scope>NUCLEOTIDE SEQUENCE [LARGE SCALE GENOMIC DNA]</scope>
    <source>
        <strain evidence="3 4">LMG 26788</strain>
    </source>
</reference>
<feature type="region of interest" description="Disordered" evidence="1">
    <location>
        <begin position="68"/>
        <end position="97"/>
    </location>
</feature>
<evidence type="ECO:0000259" key="2">
    <source>
        <dbReference type="PROSITE" id="PS51857"/>
    </source>
</evidence>
<feature type="domain" description="CSD" evidence="2">
    <location>
        <begin position="1"/>
        <end position="66"/>
    </location>
</feature>
<organism evidence="3 4">
    <name type="scientific">Achromobacter pulmonis</name>
    <dbReference type="NCBI Taxonomy" id="1389932"/>
    <lineage>
        <taxon>Bacteria</taxon>
        <taxon>Pseudomonadati</taxon>
        <taxon>Pseudomonadota</taxon>
        <taxon>Betaproteobacteria</taxon>
        <taxon>Burkholderiales</taxon>
        <taxon>Alcaligenaceae</taxon>
        <taxon>Achromobacter</taxon>
    </lineage>
</organism>
<dbReference type="InterPro" id="IPR002059">
    <property type="entry name" value="CSP_DNA-bd"/>
</dbReference>
<dbReference type="Pfam" id="PF00313">
    <property type="entry name" value="CSD"/>
    <property type="match status" value="1"/>
</dbReference>
<dbReference type="InterPro" id="IPR012340">
    <property type="entry name" value="NA-bd_OB-fold"/>
</dbReference>
<dbReference type="GO" id="GO:0003676">
    <property type="term" value="F:nucleic acid binding"/>
    <property type="evidence" value="ECO:0007669"/>
    <property type="project" value="InterPro"/>
</dbReference>
<feature type="compositionally biased region" description="Polar residues" evidence="1">
    <location>
        <begin position="88"/>
        <end position="97"/>
    </location>
</feature>
<name>A0A6S7DE76_9BURK</name>
<evidence type="ECO:0000256" key="1">
    <source>
        <dbReference type="SAM" id="MobiDB-lite"/>
    </source>
</evidence>